<organism evidence="2 3">
    <name type="scientific">Arthrobacter phage Wyborn</name>
    <dbReference type="NCBI Taxonomy" id="3059067"/>
    <lineage>
        <taxon>Viruses</taxon>
        <taxon>Duplodnaviria</taxon>
        <taxon>Heunggongvirae</taxon>
        <taxon>Uroviricota</taxon>
        <taxon>Caudoviricetes</taxon>
        <taxon>Berryhillviridae</taxon>
        <taxon>Sicariusvirus</taxon>
        <taxon>Sicariusvirus wyborn</taxon>
    </lineage>
</organism>
<feature type="compositionally biased region" description="Low complexity" evidence="1">
    <location>
        <begin position="434"/>
        <end position="443"/>
    </location>
</feature>
<feature type="compositionally biased region" description="Basic and acidic residues" evidence="1">
    <location>
        <begin position="416"/>
        <end position="428"/>
    </location>
</feature>
<accession>A0AA96GU33</accession>
<gene>
    <name evidence="2" type="primary">3</name>
    <name evidence="2" type="ORF">SEA_WYBORN_3</name>
</gene>
<keyword evidence="3" id="KW-1185">Reference proteome</keyword>
<evidence type="ECO:0000313" key="3">
    <source>
        <dbReference type="Proteomes" id="UP001303667"/>
    </source>
</evidence>
<dbReference type="Proteomes" id="UP001303667">
    <property type="component" value="Segment"/>
</dbReference>
<evidence type="ECO:0000313" key="2">
    <source>
        <dbReference type="EMBL" id="WNM67246.1"/>
    </source>
</evidence>
<sequence>MAKIDAELGQPGAVALNPEVWFKRGTPSEFVVDPLETNIDLKFPNNIPVYDEMRSTEGQIGSLLSAATLPIMAAKWQLGGADVKPEVMKHVAQSIGLAEPGESFTRRRRQGIDFKEHLQQACLFMPFGFMPFEQVYELGEASEEIAAAFGNDFVLHLRKLAPRLPRTVKQIHVGRDGGLMGITQEPIMQKGWDDPIFIPVERLVMYVLNREGADWSGRSILRQAYKHYLINDRLVRLSAQIVERNGMGVPVIEYDPETWNREEAETVGANFRAGATASLAVPIGNKVTLLGVTGSTYDPLPLIKYHDEKIAGSALAMFLTLGHDAGARSLGDTFVDIFTSSLQAIADNIAATFTEHVIRDLVELNFGADEPYPVLSPGRLAENKTITSTSLKELVDAGIIKPDDKLEDFIRKNEGLPEKDAATAREKTPPPAPAAAVAAPGADGAVVQTPVVAQPTTRLSARDHDDHHDELAGMLQRIVELRSGQRDD</sequence>
<evidence type="ECO:0000256" key="1">
    <source>
        <dbReference type="SAM" id="MobiDB-lite"/>
    </source>
</evidence>
<reference evidence="2 3" key="1">
    <citation type="submission" date="2023-08" db="EMBL/GenBank/DDBJ databases">
        <authorList>
            <person name="Beyer A.R."/>
            <person name="Brown C."/>
            <person name="Garland D.S."/>
            <person name="Funderburk A."/>
            <person name="Uzochukwu B."/>
            <person name="Ko C."/>
            <person name="Russell D.A."/>
            <person name="Jacobs-Sera D."/>
            <person name="Hatfull G.F."/>
        </authorList>
    </citation>
    <scope>NUCLEOTIDE SEQUENCE [LARGE SCALE GENOMIC DNA]</scope>
</reference>
<dbReference type="EMBL" id="OR475274">
    <property type="protein sequence ID" value="WNM67246.1"/>
    <property type="molecule type" value="Genomic_DNA"/>
</dbReference>
<dbReference type="Pfam" id="PF06074">
    <property type="entry name" value="Portal_Mu"/>
    <property type="match status" value="1"/>
</dbReference>
<protein>
    <submittedName>
        <fullName evidence="2">Portal protein</fullName>
    </submittedName>
</protein>
<proteinExistence type="predicted"/>
<dbReference type="InterPro" id="IPR009279">
    <property type="entry name" value="Portal_Mu"/>
</dbReference>
<feature type="region of interest" description="Disordered" evidence="1">
    <location>
        <begin position="416"/>
        <end position="443"/>
    </location>
</feature>
<name>A0AA96GU33_9CAUD</name>